<comment type="subcellular location">
    <subcellularLocation>
        <location evidence="1">Cell membrane</location>
        <topology evidence="1">Lipid-anchor</topology>
    </subcellularLocation>
</comment>
<dbReference type="Proteomes" id="UP000186323">
    <property type="component" value="Chromosome I"/>
</dbReference>
<proteinExistence type="inferred from homology"/>
<keyword evidence="6" id="KW-0449">Lipoprotein</keyword>
<evidence type="ECO:0000259" key="8">
    <source>
        <dbReference type="Pfam" id="PF02608"/>
    </source>
</evidence>
<dbReference type="EMBL" id="LT630450">
    <property type="protein sequence ID" value="SFV73095.1"/>
    <property type="molecule type" value="Genomic_DNA"/>
</dbReference>
<dbReference type="AlphaFoldDB" id="A0A1K1LEG6"/>
<evidence type="ECO:0000313" key="10">
    <source>
        <dbReference type="Proteomes" id="UP000186323"/>
    </source>
</evidence>
<keyword evidence="10" id="KW-1185">Reference proteome</keyword>
<dbReference type="InterPro" id="IPR050957">
    <property type="entry name" value="BMP_lipoprotein"/>
</dbReference>
<evidence type="ECO:0000256" key="2">
    <source>
        <dbReference type="ARBA" id="ARBA00008610"/>
    </source>
</evidence>
<gene>
    <name evidence="9" type="ORF">DESPIGER_1244</name>
</gene>
<keyword evidence="4 7" id="KW-0732">Signal</keyword>
<name>A0A1K1LEG6_9BACT</name>
<evidence type="ECO:0000256" key="3">
    <source>
        <dbReference type="ARBA" id="ARBA00022475"/>
    </source>
</evidence>
<dbReference type="OrthoDB" id="9769871at2"/>
<dbReference type="InterPro" id="IPR003760">
    <property type="entry name" value="PnrA-like"/>
</dbReference>
<evidence type="ECO:0000256" key="1">
    <source>
        <dbReference type="ARBA" id="ARBA00004193"/>
    </source>
</evidence>
<dbReference type="Pfam" id="PF02608">
    <property type="entry name" value="Bmp"/>
    <property type="match status" value="1"/>
</dbReference>
<accession>A0A1K1LEG6</accession>
<sequence>MKKCIDITCLLLASILLSVVCLSAAPAAPSGGASGLRVALLLEDAAPDQGWNDLLRQGLEQARKELGVRTAVVVAPPRGGNGLSQEAIFQAAARQADLVLLSGARLHEILRDNAANFRQTKFGCIDTGIRAANIMSVTFADEQAAFLAGALLSQLHRHGLLPASGARGSGDELTLGWLAGEDDPQLKSMLNGFVEGVRLESPGARVINGVAGSYSSPEAGRAKAEELLGLDINALAVLAGRSGLGAVEAAVAAGRPVVGADRDQQALAPGLMLTSIVKRADRAVFEIVKATAQGAFAGNEIITYDLANGGVDIVPPQVWARHAGVRLPAAIERRLAELRLELTRGGIRLPSLRDRTLCNCR</sequence>
<evidence type="ECO:0000256" key="6">
    <source>
        <dbReference type="ARBA" id="ARBA00023288"/>
    </source>
</evidence>
<feature type="signal peptide" evidence="7">
    <location>
        <begin position="1"/>
        <end position="24"/>
    </location>
</feature>
<dbReference type="GO" id="GO:0005886">
    <property type="term" value="C:plasma membrane"/>
    <property type="evidence" value="ECO:0007669"/>
    <property type="project" value="UniProtKB-SubCell"/>
</dbReference>
<organism evidence="9 10">
    <name type="scientific">Desulfovibrio piger</name>
    <dbReference type="NCBI Taxonomy" id="901"/>
    <lineage>
        <taxon>Bacteria</taxon>
        <taxon>Pseudomonadati</taxon>
        <taxon>Thermodesulfobacteriota</taxon>
        <taxon>Desulfovibrionia</taxon>
        <taxon>Desulfovibrionales</taxon>
        <taxon>Desulfovibrionaceae</taxon>
        <taxon>Desulfovibrio</taxon>
    </lineage>
</organism>
<dbReference type="RefSeq" id="WP_072334399.1">
    <property type="nucleotide sequence ID" value="NZ_CALJDE010000060.1"/>
</dbReference>
<comment type="similarity">
    <text evidence="2">Belongs to the BMP lipoprotein family.</text>
</comment>
<protein>
    <submittedName>
        <fullName evidence="9">Basic membrane protein A</fullName>
    </submittedName>
</protein>
<evidence type="ECO:0000256" key="5">
    <source>
        <dbReference type="ARBA" id="ARBA00023136"/>
    </source>
</evidence>
<dbReference type="SUPFAM" id="SSF53822">
    <property type="entry name" value="Periplasmic binding protein-like I"/>
    <property type="match status" value="1"/>
</dbReference>
<dbReference type="InterPro" id="IPR028082">
    <property type="entry name" value="Peripla_BP_I"/>
</dbReference>
<dbReference type="PANTHER" id="PTHR34296:SF2">
    <property type="entry name" value="ABC TRANSPORTER GUANOSINE-BINDING PROTEIN NUPN"/>
    <property type="match status" value="1"/>
</dbReference>
<dbReference type="KEGG" id="dpg:DESPIGER_1244"/>
<keyword evidence="5" id="KW-0472">Membrane</keyword>
<feature type="chain" id="PRO_5013267197" evidence="7">
    <location>
        <begin position="25"/>
        <end position="361"/>
    </location>
</feature>
<dbReference type="PANTHER" id="PTHR34296">
    <property type="entry name" value="TRANSCRIPTIONAL ACTIVATOR PROTEIN MED"/>
    <property type="match status" value="1"/>
</dbReference>
<evidence type="ECO:0000313" key="9">
    <source>
        <dbReference type="EMBL" id="SFV73095.1"/>
    </source>
</evidence>
<feature type="domain" description="ABC transporter substrate-binding protein PnrA-like" evidence="8">
    <location>
        <begin position="37"/>
        <end position="316"/>
    </location>
</feature>
<dbReference type="Gene3D" id="3.40.50.2300">
    <property type="match status" value="2"/>
</dbReference>
<reference evidence="10" key="1">
    <citation type="submission" date="2016-10" db="EMBL/GenBank/DDBJ databases">
        <authorList>
            <person name="Wegmann U."/>
        </authorList>
    </citation>
    <scope>NUCLEOTIDE SEQUENCE [LARGE SCALE GENOMIC DNA]</scope>
</reference>
<evidence type="ECO:0000256" key="4">
    <source>
        <dbReference type="ARBA" id="ARBA00022729"/>
    </source>
</evidence>
<evidence type="ECO:0000256" key="7">
    <source>
        <dbReference type="SAM" id="SignalP"/>
    </source>
</evidence>
<keyword evidence="3" id="KW-1003">Cell membrane</keyword>